<dbReference type="Proteomes" id="UP000288805">
    <property type="component" value="Unassembled WGS sequence"/>
</dbReference>
<name>A0A438BNZ1_VITVI</name>
<evidence type="ECO:0000313" key="3">
    <source>
        <dbReference type="Proteomes" id="UP000288805"/>
    </source>
</evidence>
<dbReference type="EMBL" id="QGNW01002688">
    <property type="protein sequence ID" value="RVW12686.1"/>
    <property type="molecule type" value="Genomic_DNA"/>
</dbReference>
<comment type="caution">
    <text evidence="2">The sequence shown here is derived from an EMBL/GenBank/DDBJ whole genome shotgun (WGS) entry which is preliminary data.</text>
</comment>
<organism evidence="2 3">
    <name type="scientific">Vitis vinifera</name>
    <name type="common">Grape</name>
    <dbReference type="NCBI Taxonomy" id="29760"/>
    <lineage>
        <taxon>Eukaryota</taxon>
        <taxon>Viridiplantae</taxon>
        <taxon>Streptophyta</taxon>
        <taxon>Embryophyta</taxon>
        <taxon>Tracheophyta</taxon>
        <taxon>Spermatophyta</taxon>
        <taxon>Magnoliopsida</taxon>
        <taxon>eudicotyledons</taxon>
        <taxon>Gunneridae</taxon>
        <taxon>Pentapetalae</taxon>
        <taxon>rosids</taxon>
        <taxon>Vitales</taxon>
        <taxon>Vitaceae</taxon>
        <taxon>Viteae</taxon>
        <taxon>Vitis</taxon>
    </lineage>
</organism>
<feature type="region of interest" description="Disordered" evidence="1">
    <location>
        <begin position="29"/>
        <end position="55"/>
    </location>
</feature>
<reference evidence="2 3" key="1">
    <citation type="journal article" date="2018" name="PLoS Genet.">
        <title>Population sequencing reveals clonal diversity and ancestral inbreeding in the grapevine cultivar Chardonnay.</title>
        <authorList>
            <person name="Roach M.J."/>
            <person name="Johnson D.L."/>
            <person name="Bohlmann J."/>
            <person name="van Vuuren H.J."/>
            <person name="Jones S.J."/>
            <person name="Pretorius I.S."/>
            <person name="Schmidt S.A."/>
            <person name="Borneman A.R."/>
        </authorList>
    </citation>
    <scope>NUCLEOTIDE SEQUENCE [LARGE SCALE GENOMIC DNA]</scope>
    <source>
        <strain evidence="3">cv. Chardonnay</strain>
        <tissue evidence="2">Leaf</tissue>
    </source>
</reference>
<evidence type="ECO:0000313" key="2">
    <source>
        <dbReference type="EMBL" id="RVW12686.1"/>
    </source>
</evidence>
<accession>A0A438BNZ1</accession>
<feature type="compositionally biased region" description="Basic and acidic residues" evidence="1">
    <location>
        <begin position="35"/>
        <end position="55"/>
    </location>
</feature>
<evidence type="ECO:0000256" key="1">
    <source>
        <dbReference type="SAM" id="MobiDB-lite"/>
    </source>
</evidence>
<gene>
    <name evidence="2" type="ORF">CK203_113897</name>
</gene>
<proteinExistence type="predicted"/>
<sequence length="121" mass="14272">MPKWIRDSGGRLVKLETPHNKELELSLNIMETTPEDQHSHHGHQDNPNEFRSMRDRMHPTSYECTIIYFYDGMSSSMKQLLETMCGGDFMSKNPEEAMDFLSYVAEVSRGWDEPQEEKWER</sequence>
<dbReference type="AlphaFoldDB" id="A0A438BNZ1"/>
<protein>
    <submittedName>
        <fullName evidence="2">Uncharacterized protein</fullName>
    </submittedName>
</protein>